<dbReference type="GO" id="GO:0046983">
    <property type="term" value="F:protein dimerization activity"/>
    <property type="evidence" value="ECO:0007669"/>
    <property type="project" value="InterPro"/>
</dbReference>
<name>A0AA47NMB8_MERPO</name>
<dbReference type="PANTHER" id="PTHR46169">
    <property type="entry name" value="DNA REPLICATION-RELATED ELEMENT FACTOR, ISOFORM A"/>
    <property type="match status" value="1"/>
</dbReference>
<dbReference type="AlphaFoldDB" id="A0AA47NMB8"/>
<dbReference type="InterPro" id="IPR052717">
    <property type="entry name" value="Vacuolar_transposase_reg"/>
</dbReference>
<proteinExistence type="predicted"/>
<evidence type="ECO:0000313" key="2">
    <source>
        <dbReference type="EMBL" id="KAK0130790.1"/>
    </source>
</evidence>
<dbReference type="Pfam" id="PF05699">
    <property type="entry name" value="Dimer_Tnp_hAT"/>
    <property type="match status" value="1"/>
</dbReference>
<comment type="caution">
    <text evidence="2">The sequence shown here is derived from an EMBL/GenBank/DDBJ whole genome shotgun (WGS) entry which is preliminary data.</text>
</comment>
<dbReference type="Proteomes" id="UP001174136">
    <property type="component" value="Unassembled WGS sequence"/>
</dbReference>
<sequence>MSLINTHLKTADGDGSRVAEFKSKVRTSLVEQMKVESEDLTSTTPMIATMLDPRHKHLGFLVPASKNSAYSKLLELAMAEHVSCTSREDEATTGDDVQVQGAALQRHTSAMTLLLGENYTTSCNNDIEKEVDMFLKDPSPLLDSSPTEWWKVNEGRFPRLANVARRYLCIPGTSVSSERVFSAADLTVNRLCTRLTPDHVNMLIFLNKNTGV</sequence>
<dbReference type="PANTHER" id="PTHR46169:SF29">
    <property type="entry name" value="DNA REPLICATION-RELATED ELEMENT FACTOR, ISOFORM A"/>
    <property type="match status" value="1"/>
</dbReference>
<keyword evidence="3" id="KW-1185">Reference proteome</keyword>
<evidence type="ECO:0000259" key="1">
    <source>
        <dbReference type="Pfam" id="PF05699"/>
    </source>
</evidence>
<dbReference type="SUPFAM" id="SSF53098">
    <property type="entry name" value="Ribonuclease H-like"/>
    <property type="match status" value="1"/>
</dbReference>
<feature type="domain" description="HAT C-terminal dimerisation" evidence="1">
    <location>
        <begin position="134"/>
        <end position="209"/>
    </location>
</feature>
<evidence type="ECO:0000313" key="3">
    <source>
        <dbReference type="Proteomes" id="UP001174136"/>
    </source>
</evidence>
<dbReference type="EMBL" id="JAOPHQ010006627">
    <property type="protein sequence ID" value="KAK0130790.1"/>
    <property type="molecule type" value="Genomic_DNA"/>
</dbReference>
<protein>
    <submittedName>
        <fullName evidence="2">Zinc finger BED domain-containing protein 1</fullName>
    </submittedName>
</protein>
<dbReference type="InterPro" id="IPR008906">
    <property type="entry name" value="HATC_C_dom"/>
</dbReference>
<dbReference type="GO" id="GO:0005634">
    <property type="term" value="C:nucleus"/>
    <property type="evidence" value="ECO:0007669"/>
    <property type="project" value="TreeGrafter"/>
</dbReference>
<dbReference type="InterPro" id="IPR012337">
    <property type="entry name" value="RNaseH-like_sf"/>
</dbReference>
<organism evidence="2 3">
    <name type="scientific">Merluccius polli</name>
    <name type="common">Benguela hake</name>
    <name type="synonym">Merluccius cadenati</name>
    <dbReference type="NCBI Taxonomy" id="89951"/>
    <lineage>
        <taxon>Eukaryota</taxon>
        <taxon>Metazoa</taxon>
        <taxon>Chordata</taxon>
        <taxon>Craniata</taxon>
        <taxon>Vertebrata</taxon>
        <taxon>Euteleostomi</taxon>
        <taxon>Actinopterygii</taxon>
        <taxon>Neopterygii</taxon>
        <taxon>Teleostei</taxon>
        <taxon>Neoteleostei</taxon>
        <taxon>Acanthomorphata</taxon>
        <taxon>Zeiogadaria</taxon>
        <taxon>Gadariae</taxon>
        <taxon>Gadiformes</taxon>
        <taxon>Gadoidei</taxon>
        <taxon>Merlucciidae</taxon>
        <taxon>Merluccius</taxon>
    </lineage>
</organism>
<dbReference type="GO" id="GO:0006357">
    <property type="term" value="P:regulation of transcription by RNA polymerase II"/>
    <property type="evidence" value="ECO:0007669"/>
    <property type="project" value="TreeGrafter"/>
</dbReference>
<gene>
    <name evidence="2" type="primary">ZBED1_239</name>
    <name evidence="2" type="ORF">N1851_034542</name>
</gene>
<accession>A0AA47NMB8</accession>
<reference evidence="2" key="1">
    <citation type="journal article" date="2023" name="Front. Mar. Sci.">
        <title>A new Merluccius polli reference genome to investigate the effects of global change in West African waters.</title>
        <authorList>
            <person name="Mateo J.L."/>
            <person name="Blanco-Fernandez C."/>
            <person name="Garcia-Vazquez E."/>
            <person name="Machado-Schiaffino G."/>
        </authorList>
    </citation>
    <scope>NUCLEOTIDE SEQUENCE</scope>
    <source>
        <strain evidence="2">C29</strain>
        <tissue evidence="2">Fin</tissue>
    </source>
</reference>